<evidence type="ECO:0000256" key="1">
    <source>
        <dbReference type="SAM" id="SignalP"/>
    </source>
</evidence>
<keyword evidence="4" id="KW-1185">Reference proteome</keyword>
<dbReference type="Gene3D" id="3.40.50.1110">
    <property type="entry name" value="SGNH hydrolase"/>
    <property type="match status" value="1"/>
</dbReference>
<dbReference type="GO" id="GO:0016787">
    <property type="term" value="F:hydrolase activity"/>
    <property type="evidence" value="ECO:0007669"/>
    <property type="project" value="UniProtKB-KW"/>
</dbReference>
<dbReference type="InterPro" id="IPR036514">
    <property type="entry name" value="SGNH_hydro_sf"/>
</dbReference>
<proteinExistence type="predicted"/>
<dbReference type="PANTHER" id="PTHR43784">
    <property type="entry name" value="GDSL-LIKE LIPASE/ACYLHYDROLASE, PUTATIVE (AFU_ORTHOLOGUE AFUA_2G00820)-RELATED"/>
    <property type="match status" value="1"/>
</dbReference>
<evidence type="ECO:0000313" key="4">
    <source>
        <dbReference type="Proteomes" id="UP001549749"/>
    </source>
</evidence>
<keyword evidence="1" id="KW-0732">Signal</keyword>
<dbReference type="InterPro" id="IPR013830">
    <property type="entry name" value="SGNH_hydro"/>
</dbReference>
<name>A0ABV2T7K9_9BACT</name>
<protein>
    <submittedName>
        <fullName evidence="3">SGNH/GDSL hydrolase family protein</fullName>
        <ecNumber evidence="3">3.1.-.-</ecNumber>
    </submittedName>
</protein>
<comment type="caution">
    <text evidence="3">The sequence shown here is derived from an EMBL/GenBank/DDBJ whole genome shotgun (WGS) entry which is preliminary data.</text>
</comment>
<reference evidence="3 4" key="1">
    <citation type="submission" date="2024-06" db="EMBL/GenBank/DDBJ databases">
        <title>Chitinophaga defluvii sp. nov., isolated from municipal sewage.</title>
        <authorList>
            <person name="Zhang L."/>
        </authorList>
    </citation>
    <scope>NUCLEOTIDE SEQUENCE [LARGE SCALE GENOMIC DNA]</scope>
    <source>
        <strain evidence="3 4">H8</strain>
    </source>
</reference>
<dbReference type="Pfam" id="PF13472">
    <property type="entry name" value="Lipase_GDSL_2"/>
    <property type="match status" value="1"/>
</dbReference>
<feature type="chain" id="PRO_5046200094" evidence="1">
    <location>
        <begin position="19"/>
        <end position="225"/>
    </location>
</feature>
<keyword evidence="3" id="KW-0378">Hydrolase</keyword>
<dbReference type="RefSeq" id="WP_354661558.1">
    <property type="nucleotide sequence ID" value="NZ_JBEXAC010000002.1"/>
</dbReference>
<feature type="domain" description="SGNH hydrolase-type esterase" evidence="2">
    <location>
        <begin position="31"/>
        <end position="212"/>
    </location>
</feature>
<dbReference type="SUPFAM" id="SSF52266">
    <property type="entry name" value="SGNH hydrolase"/>
    <property type="match status" value="1"/>
</dbReference>
<accession>A0ABV2T7K9</accession>
<dbReference type="CDD" id="cd00229">
    <property type="entry name" value="SGNH_hydrolase"/>
    <property type="match status" value="1"/>
</dbReference>
<gene>
    <name evidence="3" type="ORF">ABR189_16525</name>
</gene>
<dbReference type="PANTHER" id="PTHR43784:SF2">
    <property type="entry name" value="GDSL-LIKE LIPASE_ACYLHYDROLASE, PUTATIVE (AFU_ORTHOLOGUE AFUA_2G00820)-RELATED"/>
    <property type="match status" value="1"/>
</dbReference>
<sequence>MQKLSILFLLFIISLQFACVQKQAKQHHIVVLGSSTAEGAGPKSKDSAWVNLFRKYVQEQNSENEVTNLAVGGYTTYHILPDTATPVAGRAAVDKEHNITKALSLKPDIIIINMPSNDIIAGVSIEEYRHNLALLNDIAKAHDIKCFITTTQSRNSDTAKQNALIRMKDVIKADYPLTYIDFWSGMSNDDGTIKEAYNSGDGIHLNGQAHQIMLERVEAQLKAAL</sequence>
<organism evidence="3 4">
    <name type="scientific">Chitinophaga defluvii</name>
    <dbReference type="NCBI Taxonomy" id="3163343"/>
    <lineage>
        <taxon>Bacteria</taxon>
        <taxon>Pseudomonadati</taxon>
        <taxon>Bacteroidota</taxon>
        <taxon>Chitinophagia</taxon>
        <taxon>Chitinophagales</taxon>
        <taxon>Chitinophagaceae</taxon>
        <taxon>Chitinophaga</taxon>
    </lineage>
</organism>
<dbReference type="EMBL" id="JBEXAC010000002">
    <property type="protein sequence ID" value="MET6998993.1"/>
    <property type="molecule type" value="Genomic_DNA"/>
</dbReference>
<dbReference type="InterPro" id="IPR053140">
    <property type="entry name" value="GDSL_Rv0518-like"/>
</dbReference>
<dbReference type="Proteomes" id="UP001549749">
    <property type="component" value="Unassembled WGS sequence"/>
</dbReference>
<evidence type="ECO:0000259" key="2">
    <source>
        <dbReference type="Pfam" id="PF13472"/>
    </source>
</evidence>
<feature type="signal peptide" evidence="1">
    <location>
        <begin position="1"/>
        <end position="18"/>
    </location>
</feature>
<evidence type="ECO:0000313" key="3">
    <source>
        <dbReference type="EMBL" id="MET6998993.1"/>
    </source>
</evidence>
<dbReference type="EC" id="3.1.-.-" evidence="3"/>